<sequence>MPLKNFKVLNNINDYKDLHKLSKEEINTLASELREYIIEVTSKNGGHIGPSLGVVELTIALLMAFDPEIDRIVWDIGHQAYAYKILTGRKDEFPTLRQYKGISGFLKRSESKYDHFGAGHSSTSISAALGMRVGKDLLKKEGYTVAVIGDGAMTAGEAFEALNNAGWLDPSKFIVILNDNQMSISPNVGALYTYFNKIITNQVFQKPRQALKEILDKIFGKQGTKLARKLEEYIKGLFAPGVIFEELGFTYVGTIDGHNLFDLEKTLENVKQMRGPILIHVITQKGKGYKPAEENPTPFHGMSPFDKITGEPKKSSVNPSWSKVFGKALCELAEKDETIVAITPAMREGSGLLEFSQRFPDRFFDVGIAEQHAATFAGGLAVEGLKPVASFYSTFLQRAYDQVIHDIALQKLPVVFAIDRAGLVGADGPTHHGVFDISFLRAIPEIIISAPKDAQELRDLLYTALNSGKPFAIRYPRGEAVGDIKEGFKEIPIGSWEVLEEGKDIAFLAVGRYVQKALEVRRILKTKGIDITVVNARFIRPIDKELLKHILNTHQFIITGEDGSLNGGFGSAIAEFIMDNDYENRLIRFGIPDKFIEHGSVNLLEKDLGLLPEQIAENIYKKIFNKDFVFMKKA</sequence>
<comment type="similarity">
    <text evidence="2 11">Belongs to the transketolase family. DXPS subfamily.</text>
</comment>
<feature type="binding site" evidence="11">
    <location>
        <position position="180"/>
    </location>
    <ligand>
        <name>thiamine diphosphate</name>
        <dbReference type="ChEBI" id="CHEBI:58937"/>
    </ligand>
</feature>
<keyword evidence="4 11" id="KW-0808">Transferase</keyword>
<dbReference type="GO" id="GO:0008661">
    <property type="term" value="F:1-deoxy-D-xylulose-5-phosphate synthase activity"/>
    <property type="evidence" value="ECO:0007669"/>
    <property type="project" value="UniProtKB-UniRule"/>
</dbReference>
<dbReference type="Gene3D" id="3.40.50.970">
    <property type="match status" value="2"/>
</dbReference>
<evidence type="ECO:0000313" key="14">
    <source>
        <dbReference type="Proteomes" id="UP000280842"/>
    </source>
</evidence>
<dbReference type="CDD" id="cd02007">
    <property type="entry name" value="TPP_DXS"/>
    <property type="match status" value="1"/>
</dbReference>
<evidence type="ECO:0000256" key="5">
    <source>
        <dbReference type="ARBA" id="ARBA00022723"/>
    </source>
</evidence>
<dbReference type="Pfam" id="PF02779">
    <property type="entry name" value="Transket_pyr"/>
    <property type="match status" value="1"/>
</dbReference>
<dbReference type="PANTHER" id="PTHR43322:SF5">
    <property type="entry name" value="1-DEOXY-D-XYLULOSE-5-PHOSPHATE SYNTHASE, CHLOROPLASTIC"/>
    <property type="match status" value="1"/>
</dbReference>
<dbReference type="Pfam" id="PF13292">
    <property type="entry name" value="DXP_synthase_N"/>
    <property type="match status" value="1"/>
</dbReference>
<evidence type="ECO:0000256" key="3">
    <source>
        <dbReference type="ARBA" id="ARBA00011738"/>
    </source>
</evidence>
<keyword evidence="14" id="KW-1185">Reference proteome</keyword>
<dbReference type="PROSITE" id="PS00802">
    <property type="entry name" value="TRANSKETOLASE_2"/>
    <property type="match status" value="1"/>
</dbReference>
<dbReference type="Proteomes" id="UP000280842">
    <property type="component" value="Unassembled WGS sequence"/>
</dbReference>
<dbReference type="FunFam" id="3.40.50.970:FF:000005">
    <property type="entry name" value="1-deoxy-D-xylulose-5-phosphate synthase"/>
    <property type="match status" value="1"/>
</dbReference>
<comment type="catalytic activity">
    <reaction evidence="11">
        <text>D-glyceraldehyde 3-phosphate + pyruvate + H(+) = 1-deoxy-D-xylulose 5-phosphate + CO2</text>
        <dbReference type="Rhea" id="RHEA:12605"/>
        <dbReference type="ChEBI" id="CHEBI:15361"/>
        <dbReference type="ChEBI" id="CHEBI:15378"/>
        <dbReference type="ChEBI" id="CHEBI:16526"/>
        <dbReference type="ChEBI" id="CHEBI:57792"/>
        <dbReference type="ChEBI" id="CHEBI:59776"/>
        <dbReference type="EC" id="2.2.1.7"/>
    </reaction>
</comment>
<comment type="function">
    <text evidence="10 11">Catalyzes the acyloin condensation reaction between C atoms 2 and 3 of pyruvate and glyceraldehyde 3-phosphate to yield 1-deoxy-D-xylulose-5-phosphate (DXP).</text>
</comment>
<gene>
    <name evidence="11" type="primary">dxs</name>
    <name evidence="13" type="ORF">CLV39_0519</name>
</gene>
<dbReference type="PROSITE" id="PS50890">
    <property type="entry name" value="PUA"/>
    <property type="match status" value="1"/>
</dbReference>
<dbReference type="SUPFAM" id="SSF52518">
    <property type="entry name" value="Thiamin diphosphate-binding fold (THDP-binding)"/>
    <property type="match status" value="2"/>
</dbReference>
<dbReference type="InterPro" id="IPR029061">
    <property type="entry name" value="THDP-binding"/>
</dbReference>
<dbReference type="HAMAP" id="MF_00315">
    <property type="entry name" value="DXP_synth"/>
    <property type="match status" value="1"/>
</dbReference>
<dbReference type="AlphaFoldDB" id="A0A3M0BSS2"/>
<dbReference type="OrthoDB" id="9803371at2"/>
<keyword evidence="7 11" id="KW-0784">Thiamine biosynthesis</keyword>
<dbReference type="GO" id="GO:0005829">
    <property type="term" value="C:cytosol"/>
    <property type="evidence" value="ECO:0007669"/>
    <property type="project" value="TreeGrafter"/>
</dbReference>
<dbReference type="CDD" id="cd07033">
    <property type="entry name" value="TPP_PYR_DXS_TK_like"/>
    <property type="match status" value="1"/>
</dbReference>
<evidence type="ECO:0000256" key="11">
    <source>
        <dbReference type="HAMAP-Rule" id="MF_00315"/>
    </source>
</evidence>
<dbReference type="FunFam" id="3.40.50.920:FF:000002">
    <property type="entry name" value="1-deoxy-D-xylulose-5-phosphate synthase"/>
    <property type="match status" value="1"/>
</dbReference>
<evidence type="ECO:0000256" key="6">
    <source>
        <dbReference type="ARBA" id="ARBA00022842"/>
    </source>
</evidence>
<dbReference type="GO" id="GO:0030976">
    <property type="term" value="F:thiamine pyrophosphate binding"/>
    <property type="evidence" value="ECO:0007669"/>
    <property type="project" value="UniProtKB-UniRule"/>
</dbReference>
<dbReference type="InterPro" id="IPR033248">
    <property type="entry name" value="Transketolase_C"/>
</dbReference>
<dbReference type="GO" id="GO:0000287">
    <property type="term" value="F:magnesium ion binding"/>
    <property type="evidence" value="ECO:0007669"/>
    <property type="project" value="UniProtKB-UniRule"/>
</dbReference>
<evidence type="ECO:0000313" key="13">
    <source>
        <dbReference type="EMBL" id="RMA97888.1"/>
    </source>
</evidence>
<feature type="binding site" evidence="11">
    <location>
        <position position="289"/>
    </location>
    <ligand>
        <name>thiamine diphosphate</name>
        <dbReference type="ChEBI" id="CHEBI:58937"/>
    </ligand>
</feature>
<feature type="binding site" evidence="11">
    <location>
        <position position="150"/>
    </location>
    <ligand>
        <name>Mg(2+)</name>
        <dbReference type="ChEBI" id="CHEBI:18420"/>
    </ligand>
</feature>
<dbReference type="GO" id="GO:0019288">
    <property type="term" value="P:isopentenyl diphosphate biosynthetic process, methylerythritol 4-phosphate pathway"/>
    <property type="evidence" value="ECO:0007669"/>
    <property type="project" value="TreeGrafter"/>
</dbReference>
<comment type="caution">
    <text evidence="13">The sequence shown here is derived from an EMBL/GenBank/DDBJ whole genome shotgun (WGS) entry which is preliminary data.</text>
</comment>
<dbReference type="EMBL" id="REFO01000010">
    <property type="protein sequence ID" value="RMA97888.1"/>
    <property type="molecule type" value="Genomic_DNA"/>
</dbReference>
<comment type="pathway">
    <text evidence="1 11">Metabolic intermediate biosynthesis; 1-deoxy-D-xylulose 5-phosphate biosynthesis; 1-deoxy-D-xylulose 5-phosphate from D-glyceraldehyde 3-phosphate and pyruvate: step 1/1.</text>
</comment>
<dbReference type="SMART" id="SM00861">
    <property type="entry name" value="Transket_pyr"/>
    <property type="match status" value="1"/>
</dbReference>
<dbReference type="RefSeq" id="WP_121922649.1">
    <property type="nucleotide sequence ID" value="NZ_REFO01000010.1"/>
</dbReference>
<dbReference type="GO" id="GO:0009228">
    <property type="term" value="P:thiamine biosynthetic process"/>
    <property type="evidence" value="ECO:0007669"/>
    <property type="project" value="UniProtKB-UniRule"/>
</dbReference>
<organism evidence="13 14">
    <name type="scientific">Hydrogenothermus marinus</name>
    <dbReference type="NCBI Taxonomy" id="133270"/>
    <lineage>
        <taxon>Bacteria</taxon>
        <taxon>Pseudomonadati</taxon>
        <taxon>Aquificota</taxon>
        <taxon>Aquificia</taxon>
        <taxon>Aquificales</taxon>
        <taxon>Hydrogenothermaceae</taxon>
        <taxon>Hydrogenothermus</taxon>
    </lineage>
</organism>
<keyword evidence="6 11" id="KW-0460">Magnesium</keyword>
<feature type="binding site" evidence="11">
    <location>
        <position position="370"/>
    </location>
    <ligand>
        <name>thiamine diphosphate</name>
        <dbReference type="ChEBI" id="CHEBI:58937"/>
    </ligand>
</feature>
<comment type="cofactor">
    <cofactor evidence="11">
        <name>Mg(2+)</name>
        <dbReference type="ChEBI" id="CHEBI:18420"/>
    </cofactor>
    <text evidence="11">Binds 1 Mg(2+) ion per subunit.</text>
</comment>
<keyword evidence="9 11" id="KW-0414">Isoprene biosynthesis</keyword>
<evidence type="ECO:0000256" key="4">
    <source>
        <dbReference type="ARBA" id="ARBA00022679"/>
    </source>
</evidence>
<dbReference type="GO" id="GO:0016114">
    <property type="term" value="P:terpenoid biosynthetic process"/>
    <property type="evidence" value="ECO:0007669"/>
    <property type="project" value="UniProtKB-UniRule"/>
</dbReference>
<evidence type="ECO:0000256" key="10">
    <source>
        <dbReference type="ARBA" id="ARBA00055605"/>
    </source>
</evidence>
<dbReference type="InterPro" id="IPR005475">
    <property type="entry name" value="Transketolase-like_Pyr-bd"/>
</dbReference>
<evidence type="ECO:0000256" key="8">
    <source>
        <dbReference type="ARBA" id="ARBA00023052"/>
    </source>
</evidence>
<feature type="binding site" evidence="11">
    <location>
        <position position="180"/>
    </location>
    <ligand>
        <name>Mg(2+)</name>
        <dbReference type="ChEBI" id="CHEBI:18420"/>
    </ligand>
</feature>
<dbReference type="Pfam" id="PF02780">
    <property type="entry name" value="Transketolase_C"/>
    <property type="match status" value="1"/>
</dbReference>
<feature type="binding site" evidence="11">
    <location>
        <begin position="151"/>
        <end position="152"/>
    </location>
    <ligand>
        <name>thiamine diphosphate</name>
        <dbReference type="ChEBI" id="CHEBI:58937"/>
    </ligand>
</feature>
<feature type="binding site" evidence="11">
    <location>
        <begin position="119"/>
        <end position="121"/>
    </location>
    <ligand>
        <name>thiamine diphosphate</name>
        <dbReference type="ChEBI" id="CHEBI:58937"/>
    </ligand>
</feature>
<feature type="binding site" evidence="11">
    <location>
        <position position="78"/>
    </location>
    <ligand>
        <name>thiamine diphosphate</name>
        <dbReference type="ChEBI" id="CHEBI:58937"/>
    </ligand>
</feature>
<protein>
    <recommendedName>
        <fullName evidence="11">1-deoxy-D-xylulose-5-phosphate synthase</fullName>
        <ecNumber evidence="11">2.2.1.7</ecNumber>
    </recommendedName>
    <alternativeName>
        <fullName evidence="11">1-deoxyxylulose-5-phosphate synthase</fullName>
        <shortName evidence="11">DXP synthase</shortName>
        <shortName evidence="11">DXPS</shortName>
    </alternativeName>
</protein>
<dbReference type="Gene3D" id="3.40.50.920">
    <property type="match status" value="1"/>
</dbReference>
<feature type="domain" description="Transketolase-like pyrimidine-binding" evidence="12">
    <location>
        <begin position="319"/>
        <end position="483"/>
    </location>
</feature>
<dbReference type="InterPro" id="IPR020826">
    <property type="entry name" value="Transketolase_BS"/>
</dbReference>
<dbReference type="UniPathway" id="UPA00064">
    <property type="reaction ID" value="UER00091"/>
</dbReference>
<evidence type="ECO:0000256" key="2">
    <source>
        <dbReference type="ARBA" id="ARBA00011081"/>
    </source>
</evidence>
<dbReference type="InterPro" id="IPR049557">
    <property type="entry name" value="Transketolase_CS"/>
</dbReference>
<evidence type="ECO:0000256" key="9">
    <source>
        <dbReference type="ARBA" id="ARBA00023229"/>
    </source>
</evidence>
<evidence type="ECO:0000259" key="12">
    <source>
        <dbReference type="SMART" id="SM00861"/>
    </source>
</evidence>
<evidence type="ECO:0000256" key="7">
    <source>
        <dbReference type="ARBA" id="ARBA00022977"/>
    </source>
</evidence>
<dbReference type="SUPFAM" id="SSF52922">
    <property type="entry name" value="TK C-terminal domain-like"/>
    <property type="match status" value="1"/>
</dbReference>
<keyword evidence="5 11" id="KW-0479">Metal-binding</keyword>
<proteinExistence type="inferred from homology"/>
<comment type="subunit">
    <text evidence="3 11">Homodimer.</text>
</comment>
<dbReference type="PROSITE" id="PS00801">
    <property type="entry name" value="TRANSKETOLASE_1"/>
    <property type="match status" value="1"/>
</dbReference>
<dbReference type="EC" id="2.2.1.7" evidence="11"/>
<accession>A0A3M0BSS2</accession>
<evidence type="ECO:0000256" key="1">
    <source>
        <dbReference type="ARBA" id="ARBA00004980"/>
    </source>
</evidence>
<dbReference type="InterPro" id="IPR009014">
    <property type="entry name" value="Transketo_C/PFOR_II"/>
</dbReference>
<keyword evidence="8 11" id="KW-0786">Thiamine pyrophosphate</keyword>
<name>A0A3M0BSS2_9AQUI</name>
<dbReference type="NCBIfam" id="NF003933">
    <property type="entry name" value="PRK05444.2-2"/>
    <property type="match status" value="1"/>
</dbReference>
<dbReference type="InterPro" id="IPR005477">
    <property type="entry name" value="Dxylulose-5-P_synthase"/>
</dbReference>
<dbReference type="NCBIfam" id="TIGR00204">
    <property type="entry name" value="dxs"/>
    <property type="match status" value="1"/>
</dbReference>
<comment type="cofactor">
    <cofactor evidence="11">
        <name>thiamine diphosphate</name>
        <dbReference type="ChEBI" id="CHEBI:58937"/>
    </cofactor>
    <text evidence="11">Binds 1 thiamine pyrophosphate per subunit.</text>
</comment>
<dbReference type="PANTHER" id="PTHR43322">
    <property type="entry name" value="1-D-DEOXYXYLULOSE 5-PHOSPHATE SYNTHASE-RELATED"/>
    <property type="match status" value="1"/>
</dbReference>
<reference evidence="13 14" key="1">
    <citation type="submission" date="2018-10" db="EMBL/GenBank/DDBJ databases">
        <title>Genomic Encyclopedia of Archaeal and Bacterial Type Strains, Phase II (KMG-II): from individual species to whole genera.</title>
        <authorList>
            <person name="Goeker M."/>
        </authorList>
    </citation>
    <scope>NUCLEOTIDE SEQUENCE [LARGE SCALE GENOMIC DNA]</scope>
    <source>
        <strain evidence="13 14">VM1</strain>
    </source>
</reference>